<dbReference type="InterPro" id="IPR001878">
    <property type="entry name" value="Znf_CCHC"/>
</dbReference>
<name>A0ABU6UF10_9FABA</name>
<comment type="caution">
    <text evidence="4">The sequence shown here is derived from an EMBL/GenBank/DDBJ whole genome shotgun (WGS) entry which is preliminary data.</text>
</comment>
<protein>
    <recommendedName>
        <fullName evidence="3">CCHC-type domain-containing protein</fullName>
    </recommendedName>
</protein>
<keyword evidence="5" id="KW-1185">Reference proteome</keyword>
<gene>
    <name evidence="4" type="ORF">PIB30_040142</name>
</gene>
<feature type="region of interest" description="Disordered" evidence="2">
    <location>
        <begin position="19"/>
        <end position="61"/>
    </location>
</feature>
<dbReference type="InterPro" id="IPR036875">
    <property type="entry name" value="Znf_CCHC_sf"/>
</dbReference>
<dbReference type="EMBL" id="JASCZI010121044">
    <property type="protein sequence ID" value="MED6159205.1"/>
    <property type="molecule type" value="Genomic_DNA"/>
</dbReference>
<feature type="compositionally biased region" description="Low complexity" evidence="2">
    <location>
        <begin position="103"/>
        <end position="114"/>
    </location>
</feature>
<keyword evidence="1" id="KW-0862">Zinc</keyword>
<feature type="compositionally biased region" description="Low complexity" evidence="2">
    <location>
        <begin position="222"/>
        <end position="239"/>
    </location>
</feature>
<proteinExistence type="predicted"/>
<keyword evidence="1" id="KW-0479">Metal-binding</keyword>
<accession>A0ABU6UF10</accession>
<evidence type="ECO:0000259" key="3">
    <source>
        <dbReference type="PROSITE" id="PS50158"/>
    </source>
</evidence>
<feature type="region of interest" description="Disordered" evidence="2">
    <location>
        <begin position="76"/>
        <end position="272"/>
    </location>
</feature>
<feature type="compositionally biased region" description="Polar residues" evidence="2">
    <location>
        <begin position="240"/>
        <end position="254"/>
    </location>
</feature>
<dbReference type="Proteomes" id="UP001341840">
    <property type="component" value="Unassembled WGS sequence"/>
</dbReference>
<reference evidence="4 5" key="1">
    <citation type="journal article" date="2023" name="Plants (Basel)">
        <title>Bridging the Gap: Combining Genomics and Transcriptomics Approaches to Understand Stylosanthes scabra, an Orphan Legume from the Brazilian Caatinga.</title>
        <authorList>
            <person name="Ferreira-Neto J.R.C."/>
            <person name="da Silva M.D."/>
            <person name="Binneck E."/>
            <person name="de Melo N.F."/>
            <person name="da Silva R.H."/>
            <person name="de Melo A.L.T.M."/>
            <person name="Pandolfi V."/>
            <person name="Bustamante F.O."/>
            <person name="Brasileiro-Vidal A.C."/>
            <person name="Benko-Iseppon A.M."/>
        </authorList>
    </citation>
    <scope>NUCLEOTIDE SEQUENCE [LARGE SCALE GENOMIC DNA]</scope>
    <source>
        <tissue evidence="4">Leaves</tissue>
    </source>
</reference>
<evidence type="ECO:0000313" key="4">
    <source>
        <dbReference type="EMBL" id="MED6159205.1"/>
    </source>
</evidence>
<feature type="compositionally biased region" description="Basic residues" evidence="2">
    <location>
        <begin position="129"/>
        <end position="142"/>
    </location>
</feature>
<dbReference type="PROSITE" id="PS50158">
    <property type="entry name" value="ZF_CCHC"/>
    <property type="match status" value="1"/>
</dbReference>
<sequence length="272" mass="29916">MDAIRATYDIHVNPVTSEEFWHPTEGPKPTAPRIVRPLGRPRKKRTEAACPPPQPVNGDKVRRTFQVTCSKCGEKGHYYKKCKGAPQSRDWQPKRKKPRMQKANANAGNTATSARPNAPKPTIEDVIVRARKQNKKMPKRAHVPATQAEEILVSQSAPPTDSERGSQPHMAQKFTIPVPPPQKIFRPPAPFGDVHFSVHPTQPAPPQPAPTPQQQAPPPNHQHPNNAASSGTTSSNPNALSQETIAAARGTTSERILEFMPTPKFRPPGPHQ</sequence>
<dbReference type="SUPFAM" id="SSF57756">
    <property type="entry name" value="Retrovirus zinc finger-like domains"/>
    <property type="match status" value="1"/>
</dbReference>
<feature type="compositionally biased region" description="Pro residues" evidence="2">
    <location>
        <begin position="202"/>
        <end position="221"/>
    </location>
</feature>
<feature type="compositionally biased region" description="Pro residues" evidence="2">
    <location>
        <begin position="177"/>
        <end position="190"/>
    </location>
</feature>
<keyword evidence="1" id="KW-0863">Zinc-finger</keyword>
<organism evidence="4 5">
    <name type="scientific">Stylosanthes scabra</name>
    <dbReference type="NCBI Taxonomy" id="79078"/>
    <lineage>
        <taxon>Eukaryota</taxon>
        <taxon>Viridiplantae</taxon>
        <taxon>Streptophyta</taxon>
        <taxon>Embryophyta</taxon>
        <taxon>Tracheophyta</taxon>
        <taxon>Spermatophyta</taxon>
        <taxon>Magnoliopsida</taxon>
        <taxon>eudicotyledons</taxon>
        <taxon>Gunneridae</taxon>
        <taxon>Pentapetalae</taxon>
        <taxon>rosids</taxon>
        <taxon>fabids</taxon>
        <taxon>Fabales</taxon>
        <taxon>Fabaceae</taxon>
        <taxon>Papilionoideae</taxon>
        <taxon>50 kb inversion clade</taxon>
        <taxon>dalbergioids sensu lato</taxon>
        <taxon>Dalbergieae</taxon>
        <taxon>Pterocarpus clade</taxon>
        <taxon>Stylosanthes</taxon>
    </lineage>
</organism>
<evidence type="ECO:0000313" key="5">
    <source>
        <dbReference type="Proteomes" id="UP001341840"/>
    </source>
</evidence>
<feature type="domain" description="CCHC-type" evidence="3">
    <location>
        <begin position="69"/>
        <end position="83"/>
    </location>
</feature>
<evidence type="ECO:0000256" key="1">
    <source>
        <dbReference type="PROSITE-ProRule" id="PRU00047"/>
    </source>
</evidence>
<evidence type="ECO:0000256" key="2">
    <source>
        <dbReference type="SAM" id="MobiDB-lite"/>
    </source>
</evidence>